<protein>
    <recommendedName>
        <fullName evidence="1">SGNH hydrolase-type esterase domain-containing protein</fullName>
    </recommendedName>
</protein>
<dbReference type="Pfam" id="PF13472">
    <property type="entry name" value="Lipase_GDSL_2"/>
    <property type="match status" value="1"/>
</dbReference>
<gene>
    <name evidence="2" type="ORF">JIR001_21780</name>
</gene>
<dbReference type="InterPro" id="IPR013830">
    <property type="entry name" value="SGNH_hydro"/>
</dbReference>
<evidence type="ECO:0000313" key="2">
    <source>
        <dbReference type="EMBL" id="BCU82395.1"/>
    </source>
</evidence>
<dbReference type="Proteomes" id="UP000677436">
    <property type="component" value="Chromosome"/>
</dbReference>
<dbReference type="PANTHER" id="PTHR30383:SF27">
    <property type="entry name" value="SPORE GERMINATION LIPASE LIPC"/>
    <property type="match status" value="1"/>
</dbReference>
<keyword evidence="3" id="KW-1185">Reference proteome</keyword>
<dbReference type="KEGG" id="pabs:JIR001_21780"/>
<dbReference type="EMBL" id="AP024601">
    <property type="protein sequence ID" value="BCU82395.1"/>
    <property type="molecule type" value="Genomic_DNA"/>
</dbReference>
<reference evidence="2" key="1">
    <citation type="journal article" date="2013" name="Int. J. Syst. Evol. Microbiol.">
        <title>Polycladomyces abyssicola gen. nov., sp. nov., a thermophilic filamentous bacterium isolated from hemipelagic sediment.</title>
        <authorList>
            <person name="Tsubouchi T."/>
            <person name="Shimane Y."/>
            <person name="Mori K."/>
            <person name="Usui K."/>
            <person name="Hiraki T."/>
            <person name="Tame A."/>
            <person name="Uematsu K."/>
            <person name="Maruyama T."/>
            <person name="Hatada Y."/>
        </authorList>
    </citation>
    <scope>NUCLEOTIDE SEQUENCE</scope>
    <source>
        <strain evidence="2">JIR-001</strain>
    </source>
</reference>
<organism evidence="2 3">
    <name type="scientific">Polycladomyces abyssicola</name>
    <dbReference type="NCBI Taxonomy" id="1125966"/>
    <lineage>
        <taxon>Bacteria</taxon>
        <taxon>Bacillati</taxon>
        <taxon>Bacillota</taxon>
        <taxon>Bacilli</taxon>
        <taxon>Bacillales</taxon>
        <taxon>Thermoactinomycetaceae</taxon>
        <taxon>Polycladomyces</taxon>
    </lineage>
</organism>
<dbReference type="PANTHER" id="PTHR30383">
    <property type="entry name" value="THIOESTERASE 1/PROTEASE 1/LYSOPHOSPHOLIPASE L1"/>
    <property type="match status" value="1"/>
</dbReference>
<dbReference type="InterPro" id="IPR036514">
    <property type="entry name" value="SGNH_hydro_sf"/>
</dbReference>
<dbReference type="InterPro" id="IPR051532">
    <property type="entry name" value="Ester_Hydrolysis_Enzymes"/>
</dbReference>
<evidence type="ECO:0000259" key="1">
    <source>
        <dbReference type="Pfam" id="PF13472"/>
    </source>
</evidence>
<dbReference type="AlphaFoldDB" id="A0A8D5ZN64"/>
<reference evidence="2" key="2">
    <citation type="journal article" date="2021" name="Microbiol. Resour. Announc.">
        <title>Complete Genome Sequence of Polycladomyces abyssicola JIR-001T, Isolated from Hemipelagic Sediment in Deep Seawater.</title>
        <authorList>
            <person name="Tsubouchi T."/>
            <person name="Kaneko Y."/>
        </authorList>
    </citation>
    <scope>NUCLEOTIDE SEQUENCE</scope>
    <source>
        <strain evidence="2">JIR-001</strain>
    </source>
</reference>
<sequence>MNKVWTLILAVWISVFGWAGWEWMQASHPSVSARSLDTGIVHEAPSMLQTLKTRAGREGSLHYLALGDSVALGKGAPRGYAAEVADRLERHHLPVQLDNQGVSGQTSSQLWVALHKPEMKRKIRQADLITITIGGNDVLKVALKRSQPWEAFSSFDEIRDGFVRHLNQILTLIRQENPTAVILVTSLYNPVPPDALYFPLTEKLLDNWNTALSQTVSAQPGCIVVEIDDLLRPEHRDWLADQIHPNTRGHRLIATAILNAIGLDDTGSQVADAGGN</sequence>
<dbReference type="Gene3D" id="3.40.50.1110">
    <property type="entry name" value="SGNH hydrolase"/>
    <property type="match status" value="1"/>
</dbReference>
<proteinExistence type="predicted"/>
<evidence type="ECO:0000313" key="3">
    <source>
        <dbReference type="Proteomes" id="UP000677436"/>
    </source>
</evidence>
<dbReference type="RefSeq" id="WP_212772737.1">
    <property type="nucleotide sequence ID" value="NZ_AP024601.1"/>
</dbReference>
<dbReference type="GO" id="GO:0004622">
    <property type="term" value="F:phosphatidylcholine lysophospholipase activity"/>
    <property type="evidence" value="ECO:0007669"/>
    <property type="project" value="TreeGrafter"/>
</dbReference>
<feature type="domain" description="SGNH hydrolase-type esterase" evidence="1">
    <location>
        <begin position="65"/>
        <end position="252"/>
    </location>
</feature>
<dbReference type="SUPFAM" id="SSF52266">
    <property type="entry name" value="SGNH hydrolase"/>
    <property type="match status" value="1"/>
</dbReference>
<accession>A0A8D5ZN64</accession>
<name>A0A8D5ZN64_9BACL</name>